<evidence type="ECO:0000313" key="6">
    <source>
        <dbReference type="EMBL" id="MFC7192970.1"/>
    </source>
</evidence>
<protein>
    <submittedName>
        <fullName evidence="6">Sulfatase</fullName>
    </submittedName>
</protein>
<dbReference type="GeneID" id="76202794"/>
<evidence type="ECO:0000256" key="1">
    <source>
        <dbReference type="ARBA" id="ARBA00008779"/>
    </source>
</evidence>
<proteinExistence type="inferred from homology"/>
<evidence type="ECO:0000256" key="3">
    <source>
        <dbReference type="ARBA" id="ARBA00022801"/>
    </source>
</evidence>
<evidence type="ECO:0000313" key="7">
    <source>
        <dbReference type="Proteomes" id="UP001596417"/>
    </source>
</evidence>
<keyword evidence="7" id="KW-1185">Reference proteome</keyword>
<dbReference type="Pfam" id="PF00884">
    <property type="entry name" value="Sulfatase"/>
    <property type="match status" value="1"/>
</dbReference>
<dbReference type="InterPro" id="IPR000917">
    <property type="entry name" value="Sulfatase_N"/>
</dbReference>
<reference evidence="6 7" key="1">
    <citation type="journal article" date="2019" name="Int. J. Syst. Evol. Microbiol.">
        <title>The Global Catalogue of Microorganisms (GCM) 10K type strain sequencing project: providing services to taxonomists for standard genome sequencing and annotation.</title>
        <authorList>
            <consortium name="The Broad Institute Genomics Platform"/>
            <consortium name="The Broad Institute Genome Sequencing Center for Infectious Disease"/>
            <person name="Wu L."/>
            <person name="Ma J."/>
        </authorList>
    </citation>
    <scope>NUCLEOTIDE SEQUENCE [LARGE SCALE GENOMIC DNA]</scope>
    <source>
        <strain evidence="6 7">RDMS1</strain>
    </source>
</reference>
<evidence type="ECO:0000256" key="4">
    <source>
        <dbReference type="SAM" id="MobiDB-lite"/>
    </source>
</evidence>
<dbReference type="GO" id="GO:0046872">
    <property type="term" value="F:metal ion binding"/>
    <property type="evidence" value="ECO:0007669"/>
    <property type="project" value="UniProtKB-KW"/>
</dbReference>
<sequence length="469" mass="52444">MATSEQPNVLLICTDQQFAGATSCAGNDYLDTPAIDRIAATGIRFSESYCAAPVCTPSRGAMLTGRMPHETGIIDNGDAIPEDYRSDTIGRLFEEAGYECGYAGKWHLPDSGVAAGHGFECLSDQDDDRVVDPCLEFLSRDRNPETSFLLVASFDDPHNICEYARGQNLPWGSLEEPPLEECPPLPSNYAIPPFEPETLRPEMADRHETLGAMVDASPEEWRRYRNAYYQLVERVDARIGRLLDGLDAEGAAEETLVVFLSDHGDGNGAHQINQKWLLYEEQARVPFIVNPPGERIPPGPSEEDRGRIDADDSRNDDHLVSTGLDLLPTLCDYTDISPPADLQGDSVRPLVTGKDPADWRDVLVTETFDPIEGRMVRTNRYKYIVYKRGRQREQLFDMEDDRGELVDLSVVADYDDVLDDHRRHLLAWCRRTDDLFGERHPSGAPLVPGFHLKDLQTYMETGEAPDAID</sequence>
<feature type="domain" description="Sulfatase N-terminal" evidence="5">
    <location>
        <begin position="7"/>
        <end position="335"/>
    </location>
</feature>
<comment type="caution">
    <text evidence="6">The sequence shown here is derived from an EMBL/GenBank/DDBJ whole genome shotgun (WGS) entry which is preliminary data.</text>
</comment>
<dbReference type="Proteomes" id="UP001596417">
    <property type="component" value="Unassembled WGS sequence"/>
</dbReference>
<organism evidence="6 7">
    <name type="scientific">Halocatena marina</name>
    <dbReference type="NCBI Taxonomy" id="2934937"/>
    <lineage>
        <taxon>Archaea</taxon>
        <taxon>Methanobacteriati</taxon>
        <taxon>Methanobacteriota</taxon>
        <taxon>Stenosarchaea group</taxon>
        <taxon>Halobacteria</taxon>
        <taxon>Halobacteriales</taxon>
        <taxon>Natronomonadaceae</taxon>
        <taxon>Halocatena</taxon>
    </lineage>
</organism>
<name>A0ABD5YYV0_9EURY</name>
<gene>
    <name evidence="6" type="ORF">ACFQL7_26405</name>
</gene>
<dbReference type="AlphaFoldDB" id="A0ABD5YYV0"/>
<dbReference type="InterPro" id="IPR024607">
    <property type="entry name" value="Sulfatase_CS"/>
</dbReference>
<keyword evidence="2" id="KW-0479">Metal-binding</keyword>
<dbReference type="Gene3D" id="3.40.720.10">
    <property type="entry name" value="Alkaline Phosphatase, subunit A"/>
    <property type="match status" value="1"/>
</dbReference>
<keyword evidence="3" id="KW-0378">Hydrolase</keyword>
<evidence type="ECO:0000259" key="5">
    <source>
        <dbReference type="Pfam" id="PF00884"/>
    </source>
</evidence>
<comment type="similarity">
    <text evidence="1">Belongs to the sulfatase family.</text>
</comment>
<dbReference type="PANTHER" id="PTHR45953:SF1">
    <property type="entry name" value="IDURONATE 2-SULFATASE"/>
    <property type="match status" value="1"/>
</dbReference>
<dbReference type="EMBL" id="JBHTAX010000006">
    <property type="protein sequence ID" value="MFC7192970.1"/>
    <property type="molecule type" value="Genomic_DNA"/>
</dbReference>
<dbReference type="PANTHER" id="PTHR45953">
    <property type="entry name" value="IDURONATE 2-SULFATASE"/>
    <property type="match status" value="1"/>
</dbReference>
<dbReference type="RefSeq" id="WP_264556875.1">
    <property type="nucleotide sequence ID" value="NZ_CP109982.1"/>
</dbReference>
<evidence type="ECO:0000256" key="2">
    <source>
        <dbReference type="ARBA" id="ARBA00022723"/>
    </source>
</evidence>
<dbReference type="GO" id="GO:0016787">
    <property type="term" value="F:hydrolase activity"/>
    <property type="evidence" value="ECO:0007669"/>
    <property type="project" value="UniProtKB-KW"/>
</dbReference>
<dbReference type="PROSITE" id="PS00523">
    <property type="entry name" value="SULFATASE_1"/>
    <property type="match status" value="1"/>
</dbReference>
<accession>A0ABD5YYV0</accession>
<feature type="compositionally biased region" description="Basic and acidic residues" evidence="4">
    <location>
        <begin position="302"/>
        <end position="316"/>
    </location>
</feature>
<feature type="region of interest" description="Disordered" evidence="4">
    <location>
        <begin position="289"/>
        <end position="316"/>
    </location>
</feature>
<dbReference type="InterPro" id="IPR017850">
    <property type="entry name" value="Alkaline_phosphatase_core_sf"/>
</dbReference>
<dbReference type="SUPFAM" id="SSF53649">
    <property type="entry name" value="Alkaline phosphatase-like"/>
    <property type="match status" value="1"/>
</dbReference>